<dbReference type="Gene3D" id="1.10.10.10">
    <property type="entry name" value="Winged helix-like DNA-binding domain superfamily/Winged helix DNA-binding domain"/>
    <property type="match status" value="1"/>
</dbReference>
<dbReference type="InterPro" id="IPR036388">
    <property type="entry name" value="WH-like_DNA-bd_sf"/>
</dbReference>
<evidence type="ECO:0000313" key="8">
    <source>
        <dbReference type="Proteomes" id="UP000663829"/>
    </source>
</evidence>
<dbReference type="InterPro" id="IPR042201">
    <property type="entry name" value="FH2_Formin_sf"/>
</dbReference>
<dbReference type="SMART" id="SM00498">
    <property type="entry name" value="FH2"/>
    <property type="match status" value="1"/>
</dbReference>
<dbReference type="AlphaFoldDB" id="A0A814WER7"/>
<dbReference type="SUPFAM" id="SSF46785">
    <property type="entry name" value="Winged helix' DNA-binding domain"/>
    <property type="match status" value="1"/>
</dbReference>
<evidence type="ECO:0000256" key="1">
    <source>
        <dbReference type="ARBA" id="ARBA00005562"/>
    </source>
</evidence>
<sequence>MPVIKQPFLSQCSVDERELLLDDFDQFTCQQPHLLKETTIEIDNIPQFLNNTAIQHIYPFNGTDSFGELLLDDQQSNDRSIDMTKFSVSSSLPVITPQLDTPEFLINNPFANSTSNDNNPVDYRQQPKVRPNLSRRTYSVSTARLSNDLSEEINSFSSLPTSPNHSEDFSQYLTPPQTPSQLADITEWLVVDEVTRRKRRPYLYEFLKQLLDNPKYHHMATYINRQEGIFKLHLPNDTAALWKYIKGRNSGNKMTYDKLARAIRHYYPQGVIKSNPGRFTFRFGPKSGFAIVLGNKRSPTQIAQSVDDLNDHTISAELIEHIIQYVADQQEIEAFRNLSFPNEQLSRPDQLMYEVTNISSYMEKLNTLSFKLLFPGKTKLLNAQIQQAKEACTYLRQSEHLKKLLEITLTLINELNKASAIPPLQGLSLTDIDKLHEFKSPKTRISILTIVRQICHDQCPQVYELKNSYSLISLASKIDLNIINNEINELQTQVDCINIWLKKFYDESSGDINKINNLNTMMIFLTDCRTIIQDLDLKQRECLKEFHETIRYFGDDDKSINSTYFFAVFANLIRSFTVRK</sequence>
<gene>
    <name evidence="6" type="ORF">GPM918_LOCUS23739</name>
    <name evidence="7" type="ORF">SRO942_LOCUS23738</name>
</gene>
<dbReference type="PRINTS" id="PR00454">
    <property type="entry name" value="ETSDOMAIN"/>
</dbReference>
<keyword evidence="2" id="KW-0539">Nucleus</keyword>
<dbReference type="Proteomes" id="UP000663829">
    <property type="component" value="Unassembled WGS sequence"/>
</dbReference>
<feature type="compositionally biased region" description="Polar residues" evidence="3">
    <location>
        <begin position="109"/>
        <end position="119"/>
    </location>
</feature>
<dbReference type="EMBL" id="CAJOBC010008590">
    <property type="protein sequence ID" value="CAF3965856.1"/>
    <property type="molecule type" value="Genomic_DNA"/>
</dbReference>
<name>A0A814WER7_9BILA</name>
<dbReference type="InterPro" id="IPR000418">
    <property type="entry name" value="Ets_dom"/>
</dbReference>
<dbReference type="InterPro" id="IPR051425">
    <property type="entry name" value="Formin_Homology"/>
</dbReference>
<dbReference type="Gene3D" id="1.20.58.2220">
    <property type="entry name" value="Formin, FH2 domain"/>
    <property type="match status" value="1"/>
</dbReference>
<evidence type="ECO:0000313" key="6">
    <source>
        <dbReference type="EMBL" id="CAF1201387.1"/>
    </source>
</evidence>
<comment type="similarity">
    <text evidence="1 2">Belongs to the ETS family.</text>
</comment>
<dbReference type="GO" id="GO:0005634">
    <property type="term" value="C:nucleus"/>
    <property type="evidence" value="ECO:0007669"/>
    <property type="project" value="UniProtKB-SubCell"/>
</dbReference>
<dbReference type="InterPro" id="IPR015425">
    <property type="entry name" value="FH2_Formin"/>
</dbReference>
<evidence type="ECO:0000259" key="5">
    <source>
        <dbReference type="PROSITE" id="PS51444"/>
    </source>
</evidence>
<dbReference type="OrthoDB" id="5961210at2759"/>
<feature type="domain" description="FH2" evidence="5">
    <location>
        <begin position="214"/>
        <end position="580"/>
    </location>
</feature>
<dbReference type="EMBL" id="CAJNOQ010008589">
    <property type="protein sequence ID" value="CAF1201387.1"/>
    <property type="molecule type" value="Genomic_DNA"/>
</dbReference>
<evidence type="ECO:0000259" key="4">
    <source>
        <dbReference type="PROSITE" id="PS50061"/>
    </source>
</evidence>
<dbReference type="GO" id="GO:0043565">
    <property type="term" value="F:sequence-specific DNA binding"/>
    <property type="evidence" value="ECO:0007669"/>
    <property type="project" value="InterPro"/>
</dbReference>
<keyword evidence="2" id="KW-0238">DNA-binding</keyword>
<dbReference type="PANTHER" id="PTHR45725">
    <property type="entry name" value="FORMIN HOMOLOGY 2 FAMILY MEMBER"/>
    <property type="match status" value="1"/>
</dbReference>
<dbReference type="PROSITE" id="PS51444">
    <property type="entry name" value="FH2"/>
    <property type="match status" value="1"/>
</dbReference>
<evidence type="ECO:0000313" key="7">
    <source>
        <dbReference type="EMBL" id="CAF3965856.1"/>
    </source>
</evidence>
<feature type="domain" description="ETS" evidence="4">
    <location>
        <begin position="201"/>
        <end position="284"/>
    </location>
</feature>
<keyword evidence="8" id="KW-1185">Reference proteome</keyword>
<accession>A0A814WER7</accession>
<reference evidence="6" key="1">
    <citation type="submission" date="2021-02" db="EMBL/GenBank/DDBJ databases">
        <authorList>
            <person name="Nowell W R."/>
        </authorList>
    </citation>
    <scope>NUCLEOTIDE SEQUENCE</scope>
</reference>
<organism evidence="6 8">
    <name type="scientific">Didymodactylos carnosus</name>
    <dbReference type="NCBI Taxonomy" id="1234261"/>
    <lineage>
        <taxon>Eukaryota</taxon>
        <taxon>Metazoa</taxon>
        <taxon>Spiralia</taxon>
        <taxon>Gnathifera</taxon>
        <taxon>Rotifera</taxon>
        <taxon>Eurotatoria</taxon>
        <taxon>Bdelloidea</taxon>
        <taxon>Philodinida</taxon>
        <taxon>Philodinidae</taxon>
        <taxon>Didymodactylos</taxon>
    </lineage>
</organism>
<dbReference type="GO" id="GO:0003700">
    <property type="term" value="F:DNA-binding transcription factor activity"/>
    <property type="evidence" value="ECO:0007669"/>
    <property type="project" value="InterPro"/>
</dbReference>
<evidence type="ECO:0000256" key="3">
    <source>
        <dbReference type="SAM" id="MobiDB-lite"/>
    </source>
</evidence>
<evidence type="ECO:0000256" key="2">
    <source>
        <dbReference type="RuleBase" id="RU004019"/>
    </source>
</evidence>
<feature type="region of interest" description="Disordered" evidence="3">
    <location>
        <begin position="154"/>
        <end position="174"/>
    </location>
</feature>
<proteinExistence type="inferred from homology"/>
<comment type="caution">
    <text evidence="6">The sequence shown here is derived from an EMBL/GenBank/DDBJ whole genome shotgun (WGS) entry which is preliminary data.</text>
</comment>
<dbReference type="SUPFAM" id="SSF101447">
    <property type="entry name" value="Formin homology 2 domain (FH2 domain)"/>
    <property type="match status" value="1"/>
</dbReference>
<dbReference type="Pfam" id="PF00178">
    <property type="entry name" value="Ets"/>
    <property type="match status" value="1"/>
</dbReference>
<comment type="subcellular location">
    <subcellularLocation>
        <location evidence="2">Nucleus</location>
    </subcellularLocation>
</comment>
<protein>
    <submittedName>
        <fullName evidence="6">Uncharacterized protein</fullName>
    </submittedName>
</protein>
<dbReference type="PANTHER" id="PTHR45725:SF3">
    <property type="entry name" value="DELPHILIN"/>
    <property type="match status" value="1"/>
</dbReference>
<dbReference type="Pfam" id="PF02181">
    <property type="entry name" value="FH2"/>
    <property type="match status" value="1"/>
</dbReference>
<feature type="region of interest" description="Disordered" evidence="3">
    <location>
        <begin position="107"/>
        <end position="134"/>
    </location>
</feature>
<dbReference type="InterPro" id="IPR036390">
    <property type="entry name" value="WH_DNA-bd_sf"/>
</dbReference>
<dbReference type="SMART" id="SM00413">
    <property type="entry name" value="ETS"/>
    <property type="match status" value="1"/>
</dbReference>
<dbReference type="PROSITE" id="PS50061">
    <property type="entry name" value="ETS_DOMAIN_3"/>
    <property type="match status" value="1"/>
</dbReference>
<dbReference type="Proteomes" id="UP000681722">
    <property type="component" value="Unassembled WGS sequence"/>
</dbReference>